<protein>
    <recommendedName>
        <fullName evidence="5">Caspase domain-containing protein</fullName>
    </recommendedName>
</protein>
<name>A0A9N9PRA8_9HELO</name>
<dbReference type="EMBL" id="CAJVRL010000048">
    <property type="protein sequence ID" value="CAG8952925.1"/>
    <property type="molecule type" value="Genomic_DNA"/>
</dbReference>
<evidence type="ECO:0000313" key="4">
    <source>
        <dbReference type="Proteomes" id="UP000696280"/>
    </source>
</evidence>
<organism evidence="3 4">
    <name type="scientific">Hymenoscyphus fraxineus</name>
    <dbReference type="NCBI Taxonomy" id="746836"/>
    <lineage>
        <taxon>Eukaryota</taxon>
        <taxon>Fungi</taxon>
        <taxon>Dikarya</taxon>
        <taxon>Ascomycota</taxon>
        <taxon>Pezizomycotina</taxon>
        <taxon>Leotiomycetes</taxon>
        <taxon>Helotiales</taxon>
        <taxon>Helotiaceae</taxon>
        <taxon>Hymenoscyphus</taxon>
    </lineage>
</organism>
<gene>
    <name evidence="3" type="ORF">HYFRA_00007639</name>
</gene>
<accession>A0A9N9PRA8</accession>
<evidence type="ECO:0000256" key="1">
    <source>
        <dbReference type="SAM" id="MobiDB-lite"/>
    </source>
</evidence>
<evidence type="ECO:0000313" key="3">
    <source>
        <dbReference type="EMBL" id="CAG8952925.1"/>
    </source>
</evidence>
<evidence type="ECO:0000256" key="2">
    <source>
        <dbReference type="SAM" id="Phobius"/>
    </source>
</evidence>
<evidence type="ECO:0008006" key="5">
    <source>
        <dbReference type="Google" id="ProtNLM"/>
    </source>
</evidence>
<proteinExistence type="predicted"/>
<feature type="compositionally biased region" description="Polar residues" evidence="1">
    <location>
        <begin position="16"/>
        <end position="27"/>
    </location>
</feature>
<dbReference type="Proteomes" id="UP000696280">
    <property type="component" value="Unassembled WGS sequence"/>
</dbReference>
<keyword evidence="2" id="KW-0812">Transmembrane</keyword>
<keyword evidence="2" id="KW-1133">Transmembrane helix</keyword>
<dbReference type="AlphaFoldDB" id="A0A9N9PRA8"/>
<reference evidence="3" key="1">
    <citation type="submission" date="2021-07" db="EMBL/GenBank/DDBJ databases">
        <authorList>
            <person name="Durling M."/>
        </authorList>
    </citation>
    <scope>NUCLEOTIDE SEQUENCE</scope>
</reference>
<keyword evidence="2" id="KW-0472">Membrane</keyword>
<dbReference type="Gene3D" id="3.40.50.1460">
    <property type="match status" value="1"/>
</dbReference>
<keyword evidence="4" id="KW-1185">Reference proteome</keyword>
<comment type="caution">
    <text evidence="3">The sequence shown here is derived from an EMBL/GenBank/DDBJ whole genome shotgun (WGS) entry which is preliminary data.</text>
</comment>
<sequence>MNMSWFKCPRNGPLATATSGTSPAENQNVKLREDCSEEVPQPAGDCINYNSPGSPEGQAKAASEDATLKKAFDDVMSDFGSIGKPHRQAAVLMISWAKEYDDLHTEDEVTELQAVFEEQFNYNVMKRQLSGTKKAGLEISKHLIDFVMEYDSETALLIVYYAGHGIPGKRGELHFAGKRIPRQKDNAAAWHESEHIIRDAAADVLLIFDCCFAGNLLPTDVRSYWPARGFECIAACGKGETTHFPGEKSFTAALIWSLQTLVQKRIRFSTQELQATIMNNAPNFPERQYVPLIERNEPSDQRLVLAPIPNVNEETPGEPPESQHPMHHLDLRFWYPHRPDEEEISSLARRLRNLMVHERIGASRIGWLGLKNRELAKRERIRSVADAWLSRIRRDSSGDSFSGNSIASANIERCISSEFQIDNAINLQPETLSEVVATVKQNPTHQLQDKQEANQIKQEKWRDTLFFAKERMFYKTLFPLRRPIGYLIGGAAFTVCVIRLYDMVFQ</sequence>
<feature type="transmembrane region" description="Helical" evidence="2">
    <location>
        <begin position="484"/>
        <end position="501"/>
    </location>
</feature>
<dbReference type="OrthoDB" id="4760831at2759"/>
<feature type="region of interest" description="Disordered" evidence="1">
    <location>
        <begin position="1"/>
        <end position="27"/>
    </location>
</feature>